<protein>
    <submittedName>
        <fullName evidence="1">Uncharacterized protein</fullName>
    </submittedName>
</protein>
<sequence length="88" mass="10114">MVSGVDDGEGSSTIVRSVPTTVKEVRWLADALWQRRICYIHGRTNMIFSSDEKSERKNQIFSFYGLRFGLCESAFWKGDESECIWADL</sequence>
<gene>
    <name evidence="1" type="ORF">LITE_LOCUS43784</name>
</gene>
<organism evidence="1 2">
    <name type="scientific">Linum tenue</name>
    <dbReference type="NCBI Taxonomy" id="586396"/>
    <lineage>
        <taxon>Eukaryota</taxon>
        <taxon>Viridiplantae</taxon>
        <taxon>Streptophyta</taxon>
        <taxon>Embryophyta</taxon>
        <taxon>Tracheophyta</taxon>
        <taxon>Spermatophyta</taxon>
        <taxon>Magnoliopsida</taxon>
        <taxon>eudicotyledons</taxon>
        <taxon>Gunneridae</taxon>
        <taxon>Pentapetalae</taxon>
        <taxon>rosids</taxon>
        <taxon>fabids</taxon>
        <taxon>Malpighiales</taxon>
        <taxon>Linaceae</taxon>
        <taxon>Linum</taxon>
    </lineage>
</organism>
<comment type="caution">
    <text evidence="1">The sequence shown here is derived from an EMBL/GenBank/DDBJ whole genome shotgun (WGS) entry which is preliminary data.</text>
</comment>
<evidence type="ECO:0000313" key="2">
    <source>
        <dbReference type="Proteomes" id="UP001154282"/>
    </source>
</evidence>
<proteinExistence type="predicted"/>
<reference evidence="1" key="1">
    <citation type="submission" date="2022-08" db="EMBL/GenBank/DDBJ databases">
        <authorList>
            <person name="Gutierrez-Valencia J."/>
        </authorList>
    </citation>
    <scope>NUCLEOTIDE SEQUENCE</scope>
</reference>
<dbReference type="AlphaFoldDB" id="A0AAV0QM71"/>
<evidence type="ECO:0000313" key="1">
    <source>
        <dbReference type="EMBL" id="CAI0546006.1"/>
    </source>
</evidence>
<accession>A0AAV0QM71</accession>
<keyword evidence="2" id="KW-1185">Reference proteome</keyword>
<name>A0AAV0QM71_9ROSI</name>
<dbReference type="EMBL" id="CAMGYJ010000009">
    <property type="protein sequence ID" value="CAI0546006.1"/>
    <property type="molecule type" value="Genomic_DNA"/>
</dbReference>
<dbReference type="Proteomes" id="UP001154282">
    <property type="component" value="Unassembled WGS sequence"/>
</dbReference>